<comment type="caution">
    <text evidence="2">The sequence shown here is derived from an EMBL/GenBank/DDBJ whole genome shotgun (WGS) entry which is preliminary data.</text>
</comment>
<keyword evidence="3" id="KW-1185">Reference proteome</keyword>
<keyword evidence="1" id="KW-0812">Transmembrane</keyword>
<reference evidence="2 3" key="1">
    <citation type="submission" date="2020-04" db="EMBL/GenBank/DDBJ databases">
        <title>Acinetobacter Taxon 24.</title>
        <authorList>
            <person name="Nemec A."/>
            <person name="Radolfova-Krizova L."/>
            <person name="Higgins P.G."/>
            <person name="Spanelova P."/>
        </authorList>
    </citation>
    <scope>NUCLEOTIDE SEQUENCE [LARGE SCALE GENOMIC DNA]</scope>
    <source>
        <strain evidence="2 3">ANC 4279</strain>
    </source>
</reference>
<keyword evidence="1" id="KW-1133">Transmembrane helix</keyword>
<organism evidence="2 3">
    <name type="scientific">Acinetobacter terrae</name>
    <dbReference type="NCBI Taxonomy" id="2731247"/>
    <lineage>
        <taxon>Bacteria</taxon>
        <taxon>Pseudomonadati</taxon>
        <taxon>Pseudomonadota</taxon>
        <taxon>Gammaproteobacteria</taxon>
        <taxon>Moraxellales</taxon>
        <taxon>Moraxellaceae</taxon>
        <taxon>Acinetobacter</taxon>
        <taxon>Acinetobacter Taxon 24</taxon>
    </lineage>
</organism>
<feature type="transmembrane region" description="Helical" evidence="1">
    <location>
        <begin position="47"/>
        <end position="72"/>
    </location>
</feature>
<evidence type="ECO:0000313" key="3">
    <source>
        <dbReference type="Proteomes" id="UP000546536"/>
    </source>
</evidence>
<sequence length="73" mass="8679">MTLELLQTFIQCALGLFLIVIIVILIHPKWRKGITEPEVYSPRKQRGIGLFYGMDFILYPIFWLFKIIFSIFK</sequence>
<evidence type="ECO:0000256" key="1">
    <source>
        <dbReference type="SAM" id="Phobius"/>
    </source>
</evidence>
<name>A0ABX1V7A1_9GAMM</name>
<dbReference type="EMBL" id="JABERG010000026">
    <property type="protein sequence ID" value="NNH89014.1"/>
    <property type="molecule type" value="Genomic_DNA"/>
</dbReference>
<evidence type="ECO:0000313" key="2">
    <source>
        <dbReference type="EMBL" id="NNH89014.1"/>
    </source>
</evidence>
<gene>
    <name evidence="2" type="ORF">HLH13_15150</name>
</gene>
<feature type="transmembrane region" description="Helical" evidence="1">
    <location>
        <begin position="6"/>
        <end position="26"/>
    </location>
</feature>
<accession>A0ABX1V7A1</accession>
<keyword evidence="1" id="KW-0472">Membrane</keyword>
<protein>
    <submittedName>
        <fullName evidence="2">Uncharacterized protein</fullName>
    </submittedName>
</protein>
<dbReference type="Proteomes" id="UP000546536">
    <property type="component" value="Unassembled WGS sequence"/>
</dbReference>
<proteinExistence type="predicted"/>